<dbReference type="Proteomes" id="UP001610818">
    <property type="component" value="Unassembled WGS sequence"/>
</dbReference>
<name>A0ABW7QWI1_9ACTN</name>
<keyword evidence="1" id="KW-0732">Signal</keyword>
<comment type="caution">
    <text evidence="2">The sequence shown here is derived from an EMBL/GenBank/DDBJ whole genome shotgun (WGS) entry which is preliminary data.</text>
</comment>
<evidence type="ECO:0000256" key="1">
    <source>
        <dbReference type="SAM" id="SignalP"/>
    </source>
</evidence>
<evidence type="ECO:0000313" key="3">
    <source>
        <dbReference type="Proteomes" id="UP001610818"/>
    </source>
</evidence>
<protein>
    <recommendedName>
        <fullName evidence="4">Secreted protein</fullName>
    </recommendedName>
</protein>
<feature type="signal peptide" evidence="1">
    <location>
        <begin position="1"/>
        <end position="21"/>
    </location>
</feature>
<gene>
    <name evidence="2" type="ORF">ACH4F9_26220</name>
</gene>
<evidence type="ECO:0008006" key="4">
    <source>
        <dbReference type="Google" id="ProtNLM"/>
    </source>
</evidence>
<dbReference type="EMBL" id="JBIRGQ010000004">
    <property type="protein sequence ID" value="MFH8548514.1"/>
    <property type="molecule type" value="Genomic_DNA"/>
</dbReference>
<organism evidence="2 3">
    <name type="scientific">Streptomyces longisporoflavus</name>
    <dbReference type="NCBI Taxonomy" id="28044"/>
    <lineage>
        <taxon>Bacteria</taxon>
        <taxon>Bacillati</taxon>
        <taxon>Actinomycetota</taxon>
        <taxon>Actinomycetes</taxon>
        <taxon>Kitasatosporales</taxon>
        <taxon>Streptomycetaceae</taxon>
        <taxon>Streptomyces</taxon>
    </lineage>
</organism>
<proteinExistence type="predicted"/>
<reference evidence="2 3" key="1">
    <citation type="submission" date="2024-10" db="EMBL/GenBank/DDBJ databases">
        <title>The Natural Products Discovery Center: Release of the First 8490 Sequenced Strains for Exploring Actinobacteria Biosynthetic Diversity.</title>
        <authorList>
            <person name="Kalkreuter E."/>
            <person name="Kautsar S.A."/>
            <person name="Yang D."/>
            <person name="Bader C.D."/>
            <person name="Teijaro C.N."/>
            <person name="Fluegel L."/>
            <person name="Davis C.M."/>
            <person name="Simpson J.R."/>
            <person name="Lauterbach L."/>
            <person name="Steele A.D."/>
            <person name="Gui C."/>
            <person name="Meng S."/>
            <person name="Li G."/>
            <person name="Viehrig K."/>
            <person name="Ye F."/>
            <person name="Su P."/>
            <person name="Kiefer A.F."/>
            <person name="Nichols A."/>
            <person name="Cepeda A.J."/>
            <person name="Yan W."/>
            <person name="Fan B."/>
            <person name="Jiang Y."/>
            <person name="Adhikari A."/>
            <person name="Zheng C.-J."/>
            <person name="Schuster L."/>
            <person name="Cowan T.M."/>
            <person name="Smanski M.J."/>
            <person name="Chevrette M.G."/>
            <person name="De Carvalho L.P.S."/>
            <person name="Shen B."/>
        </authorList>
    </citation>
    <scope>NUCLEOTIDE SEQUENCE [LARGE SCALE GENOMIC DNA]</scope>
    <source>
        <strain evidence="2 3">NPDC017990</strain>
    </source>
</reference>
<keyword evidence="3" id="KW-1185">Reference proteome</keyword>
<sequence length="69" mass="7232">MRHRRVLAFTLLAALALSVTAVTAVTASASAARHRGAYATPLPPVESLITEGVTVEGPLINSINLPQLR</sequence>
<dbReference type="RefSeq" id="WP_397714962.1">
    <property type="nucleotide sequence ID" value="NZ_JBIRGN010000004.1"/>
</dbReference>
<accession>A0ABW7QWI1</accession>
<feature type="chain" id="PRO_5046363036" description="Secreted protein" evidence="1">
    <location>
        <begin position="22"/>
        <end position="69"/>
    </location>
</feature>
<evidence type="ECO:0000313" key="2">
    <source>
        <dbReference type="EMBL" id="MFH8548514.1"/>
    </source>
</evidence>